<sequence>MAAQRICAEFWHPTGNVSSLDFRQVQTLQRLSVGRAEVGHHGTHVGQQEQAVGLKRDRELSRREVLVHDRLDAVQLPAVDNGCSFPTGTDHGRPATHQLLDGLLFDESDMLGCWHDAAPVRAVRGHGPAVLICELVGLGAFGLCAATTRPPAHRSFVAEKSHHRPSTAKPGTEPPDSSARPSATAFNMALCLAV</sequence>
<gene>
    <name evidence="2" type="ORF">SAMN04488564_1178</name>
</gene>
<reference evidence="3" key="1">
    <citation type="submission" date="2016-10" db="EMBL/GenBank/DDBJ databases">
        <authorList>
            <person name="Varghese N."/>
            <person name="Submissions S."/>
        </authorList>
    </citation>
    <scope>NUCLEOTIDE SEQUENCE [LARGE SCALE GENOMIC DNA]</scope>
    <source>
        <strain evidence="3">DSM 44232</strain>
    </source>
</reference>
<accession>A0A1I6FGR2</accession>
<organism evidence="2 3">
    <name type="scientific">Lentzea waywayandensis</name>
    <dbReference type="NCBI Taxonomy" id="84724"/>
    <lineage>
        <taxon>Bacteria</taxon>
        <taxon>Bacillati</taxon>
        <taxon>Actinomycetota</taxon>
        <taxon>Actinomycetes</taxon>
        <taxon>Pseudonocardiales</taxon>
        <taxon>Pseudonocardiaceae</taxon>
        <taxon>Lentzea</taxon>
    </lineage>
</organism>
<dbReference type="EMBL" id="FOYL01000017">
    <property type="protein sequence ID" value="SFR29084.1"/>
    <property type="molecule type" value="Genomic_DNA"/>
</dbReference>
<evidence type="ECO:0000313" key="2">
    <source>
        <dbReference type="EMBL" id="SFR29084.1"/>
    </source>
</evidence>
<feature type="region of interest" description="Disordered" evidence="1">
    <location>
        <begin position="155"/>
        <end position="182"/>
    </location>
</feature>
<protein>
    <submittedName>
        <fullName evidence="2">Uncharacterized protein</fullName>
    </submittedName>
</protein>
<proteinExistence type="predicted"/>
<evidence type="ECO:0000313" key="3">
    <source>
        <dbReference type="Proteomes" id="UP000198583"/>
    </source>
</evidence>
<dbReference type="Proteomes" id="UP000198583">
    <property type="component" value="Unassembled WGS sequence"/>
</dbReference>
<keyword evidence="3" id="KW-1185">Reference proteome</keyword>
<name>A0A1I6FGR2_9PSEU</name>
<dbReference type="AlphaFoldDB" id="A0A1I6FGR2"/>
<evidence type="ECO:0000256" key="1">
    <source>
        <dbReference type="SAM" id="MobiDB-lite"/>
    </source>
</evidence>